<reference evidence="2 3" key="1">
    <citation type="submission" date="2017-10" db="EMBL/GenBank/DDBJ databases">
        <title>Comparative genomics in systemic dimorphic fungi from Ajellomycetaceae.</title>
        <authorList>
            <person name="Munoz J.F."/>
            <person name="Mcewen J.G."/>
            <person name="Clay O.K."/>
            <person name="Cuomo C.A."/>
        </authorList>
    </citation>
    <scope>NUCLEOTIDE SEQUENCE [LARGE SCALE GENOMIC DNA]</scope>
    <source>
        <strain evidence="2 3">UAMH130</strain>
    </source>
</reference>
<feature type="compositionally biased region" description="Basic residues" evidence="1">
    <location>
        <begin position="1"/>
        <end position="14"/>
    </location>
</feature>
<dbReference type="Proteomes" id="UP000224080">
    <property type="component" value="Unassembled WGS sequence"/>
</dbReference>
<gene>
    <name evidence="2" type="ORF">GX51_05330</name>
</gene>
<dbReference type="OrthoDB" id="4186029at2759"/>
<protein>
    <submittedName>
        <fullName evidence="2">Uncharacterized protein</fullName>
    </submittedName>
</protein>
<keyword evidence="3" id="KW-1185">Reference proteome</keyword>
<sequence length="138" mass="15676">MAGKKPTPRRRGRPSRASTAGSSSDHELAGMSSNPADIFKELNSAVEKRNKNQWQRLRAQHKSRIKKTEGAIQSMAHSNKLVLIRHQRAQIKRLSDLVKKRTEIETEIVADMQRLSDLYEAANGELNSVLTRRLSYLQ</sequence>
<organism evidence="2 3">
    <name type="scientific">Blastomyces parvus</name>
    <dbReference type="NCBI Taxonomy" id="2060905"/>
    <lineage>
        <taxon>Eukaryota</taxon>
        <taxon>Fungi</taxon>
        <taxon>Dikarya</taxon>
        <taxon>Ascomycota</taxon>
        <taxon>Pezizomycotina</taxon>
        <taxon>Eurotiomycetes</taxon>
        <taxon>Eurotiomycetidae</taxon>
        <taxon>Onygenales</taxon>
        <taxon>Ajellomycetaceae</taxon>
        <taxon>Blastomyces</taxon>
    </lineage>
</organism>
<name>A0A2B7WX63_9EURO</name>
<evidence type="ECO:0000256" key="1">
    <source>
        <dbReference type="SAM" id="MobiDB-lite"/>
    </source>
</evidence>
<dbReference type="AlphaFoldDB" id="A0A2B7WX63"/>
<feature type="region of interest" description="Disordered" evidence="1">
    <location>
        <begin position="1"/>
        <end position="36"/>
    </location>
</feature>
<evidence type="ECO:0000313" key="3">
    <source>
        <dbReference type="Proteomes" id="UP000224080"/>
    </source>
</evidence>
<dbReference type="EMBL" id="PDNC01000074">
    <property type="protein sequence ID" value="PGH01275.1"/>
    <property type="molecule type" value="Genomic_DNA"/>
</dbReference>
<evidence type="ECO:0000313" key="2">
    <source>
        <dbReference type="EMBL" id="PGH01275.1"/>
    </source>
</evidence>
<proteinExistence type="predicted"/>
<accession>A0A2B7WX63</accession>
<comment type="caution">
    <text evidence="2">The sequence shown here is derived from an EMBL/GenBank/DDBJ whole genome shotgun (WGS) entry which is preliminary data.</text>
</comment>